<feature type="compositionally biased region" description="Polar residues" evidence="1">
    <location>
        <begin position="256"/>
        <end position="282"/>
    </location>
</feature>
<sequence length="377" mass="42292">MIRNRNTMRSSETSDLQYIPCRPLAPPASPIFREPKAVLLTIDEVQSPLSPKPTDTCVHPHRGCNRFGVPSLSAFFSRHNPHSQRVRHIKGIHGQPICWINDMMLGRQATMCRGRPMTPESCLIMCGKIPTAAIGTNSNALPINTLTGLQFFPIKLMDTPTLKLLTHAWRDELRDLTERVGLLIPSKNSRGTSPSRSPNNKEEADIKLQLMLIDTLCQILGMKSISEVQQWLLTAGQREKDLLVNLLCNALDEHQPQPSSSDRSAQESPTVKSVSSNHNMTTGEEEDTKTRDSLPSNEGFTEYMTSKEDTKTKRARSTVTRSRQSTPRPPSDQRRLSSPAVCHLLSPPVLRYTKRAFTPQVPVASSIFQEEWTNYCQ</sequence>
<feature type="region of interest" description="Disordered" evidence="1">
    <location>
        <begin position="254"/>
        <end position="340"/>
    </location>
</feature>
<dbReference type="AlphaFoldDB" id="A0AAV6HIH1"/>
<protein>
    <recommendedName>
        <fullName evidence="4">Protein TBATA</fullName>
    </recommendedName>
</protein>
<comment type="caution">
    <text evidence="2">The sequence shown here is derived from an EMBL/GenBank/DDBJ whole genome shotgun (WGS) entry which is preliminary data.</text>
</comment>
<evidence type="ECO:0008006" key="4">
    <source>
        <dbReference type="Google" id="ProtNLM"/>
    </source>
</evidence>
<reference evidence="2 3" key="1">
    <citation type="submission" date="2020-10" db="EMBL/GenBank/DDBJ databases">
        <title>Chromosome-scale genome assembly of the Allis shad, Alosa alosa.</title>
        <authorList>
            <person name="Margot Z."/>
            <person name="Christophe K."/>
            <person name="Cabau C."/>
            <person name="Louis A."/>
            <person name="Berthelot C."/>
            <person name="Parey E."/>
            <person name="Roest Crollius H."/>
            <person name="Montfort J."/>
            <person name="Robinson-Rechavi M."/>
            <person name="Bucao C."/>
            <person name="Bouchez O."/>
            <person name="Gislard M."/>
            <person name="Lluch J."/>
            <person name="Milhes M."/>
            <person name="Lampietro C."/>
            <person name="Lopez Roques C."/>
            <person name="Donnadieu C."/>
            <person name="Braasch I."/>
            <person name="Desvignes T."/>
            <person name="Postlethwait J."/>
            <person name="Bobe J."/>
            <person name="Guiguen Y."/>
        </authorList>
    </citation>
    <scope>NUCLEOTIDE SEQUENCE [LARGE SCALE GENOMIC DNA]</scope>
    <source>
        <strain evidence="2">M-15738</strain>
        <tissue evidence="2">Blood</tissue>
    </source>
</reference>
<dbReference type="InterPro" id="IPR037394">
    <property type="entry name" value="TBATA-like"/>
</dbReference>
<evidence type="ECO:0000313" key="3">
    <source>
        <dbReference type="Proteomes" id="UP000823561"/>
    </source>
</evidence>
<dbReference type="Pfam" id="PF15256">
    <property type="entry name" value="SPATIAL"/>
    <property type="match status" value="2"/>
</dbReference>
<accession>A0AAV6HIH1</accession>
<keyword evidence="3" id="KW-1185">Reference proteome</keyword>
<dbReference type="Proteomes" id="UP000823561">
    <property type="component" value="Chromosome 1"/>
</dbReference>
<feature type="compositionally biased region" description="Polar residues" evidence="1">
    <location>
        <begin position="317"/>
        <end position="326"/>
    </location>
</feature>
<evidence type="ECO:0000313" key="2">
    <source>
        <dbReference type="EMBL" id="KAG5285687.1"/>
    </source>
</evidence>
<proteinExistence type="predicted"/>
<evidence type="ECO:0000256" key="1">
    <source>
        <dbReference type="SAM" id="MobiDB-lite"/>
    </source>
</evidence>
<dbReference type="PANTHER" id="PTHR33772:SF1">
    <property type="entry name" value="PROTEIN TBATA"/>
    <property type="match status" value="1"/>
</dbReference>
<gene>
    <name evidence="2" type="ORF">AALO_G00006250</name>
</gene>
<dbReference type="EMBL" id="JADWDJ010000001">
    <property type="protein sequence ID" value="KAG5285687.1"/>
    <property type="molecule type" value="Genomic_DNA"/>
</dbReference>
<name>A0AAV6HIH1_9TELE</name>
<dbReference type="PANTHER" id="PTHR33772">
    <property type="entry name" value="THYMUS, BRAIN AND TESTES-ASSOCIATED"/>
    <property type="match status" value="1"/>
</dbReference>
<organism evidence="2 3">
    <name type="scientific">Alosa alosa</name>
    <name type="common">allis shad</name>
    <dbReference type="NCBI Taxonomy" id="278164"/>
    <lineage>
        <taxon>Eukaryota</taxon>
        <taxon>Metazoa</taxon>
        <taxon>Chordata</taxon>
        <taxon>Craniata</taxon>
        <taxon>Vertebrata</taxon>
        <taxon>Euteleostomi</taxon>
        <taxon>Actinopterygii</taxon>
        <taxon>Neopterygii</taxon>
        <taxon>Teleostei</taxon>
        <taxon>Clupei</taxon>
        <taxon>Clupeiformes</taxon>
        <taxon>Clupeoidei</taxon>
        <taxon>Clupeidae</taxon>
        <taxon>Alosa</taxon>
    </lineage>
</organism>